<dbReference type="HOGENOM" id="CLU_1183887_0_0_9"/>
<dbReference type="PANTHER" id="PTHR31302:SF22">
    <property type="entry name" value="PHOSPHOESTERASE"/>
    <property type="match status" value="1"/>
</dbReference>
<dbReference type="Gene3D" id="3.60.21.10">
    <property type="match status" value="1"/>
</dbReference>
<dbReference type="STRING" id="537013.CLOSTMETH_03895"/>
<dbReference type="InterPro" id="IPR029052">
    <property type="entry name" value="Metallo-depent_PP-like"/>
</dbReference>
<proteinExistence type="predicted"/>
<evidence type="ECO:0000313" key="3">
    <source>
        <dbReference type="Proteomes" id="UP000003340"/>
    </source>
</evidence>
<reference evidence="2 3" key="1">
    <citation type="submission" date="2009-01" db="EMBL/GenBank/DDBJ databases">
        <authorList>
            <person name="Fulton L."/>
            <person name="Clifton S."/>
            <person name="Fulton B."/>
            <person name="Xu J."/>
            <person name="Minx P."/>
            <person name="Pepin K.H."/>
            <person name="Johnson M."/>
            <person name="Bhonagiri V."/>
            <person name="Nash W.E."/>
            <person name="Mardis E.R."/>
            <person name="Wilson R.K."/>
        </authorList>
    </citation>
    <scope>NUCLEOTIDE SEQUENCE [LARGE SCALE GENOMIC DNA]</scope>
    <source>
        <strain evidence="2 3">DSM 5476</strain>
    </source>
</reference>
<dbReference type="InterPro" id="IPR004843">
    <property type="entry name" value="Calcineurin-like_PHP"/>
</dbReference>
<dbReference type="SUPFAM" id="SSF56300">
    <property type="entry name" value="Metallo-dependent phosphatases"/>
    <property type="match status" value="1"/>
</dbReference>
<dbReference type="GO" id="GO:0016787">
    <property type="term" value="F:hydrolase activity"/>
    <property type="evidence" value="ECO:0007669"/>
    <property type="project" value="InterPro"/>
</dbReference>
<gene>
    <name evidence="2" type="ORF">CLOSTMETH_03895</name>
</gene>
<dbReference type="EMBL" id="ACEC01000136">
    <property type="protein sequence ID" value="EEG28514.1"/>
    <property type="molecule type" value="Genomic_DNA"/>
</dbReference>
<name>C0EJ49_9FIRM</name>
<keyword evidence="3" id="KW-1185">Reference proteome</keyword>
<dbReference type="InterPro" id="IPR014578">
    <property type="entry name" value="Pesterase_CT488"/>
</dbReference>
<organism evidence="2 3">
    <name type="scientific">[Clostridium] methylpentosum DSM 5476</name>
    <dbReference type="NCBI Taxonomy" id="537013"/>
    <lineage>
        <taxon>Bacteria</taxon>
        <taxon>Bacillati</taxon>
        <taxon>Bacillota</taxon>
        <taxon>Clostridia</taxon>
        <taxon>Eubacteriales</taxon>
        <taxon>Oscillospiraceae</taxon>
        <taxon>Oscillospiraceae incertae sedis</taxon>
    </lineage>
</organism>
<dbReference type="InterPro" id="IPR051158">
    <property type="entry name" value="Metallophosphoesterase_sf"/>
</dbReference>
<dbReference type="AlphaFoldDB" id="C0EJ49"/>
<evidence type="ECO:0000313" key="2">
    <source>
        <dbReference type="EMBL" id="EEG28514.1"/>
    </source>
</evidence>
<evidence type="ECO:0000259" key="1">
    <source>
        <dbReference type="Pfam" id="PF00149"/>
    </source>
</evidence>
<sequence>MSLYVIGDLHLSFGTDKPMDVFAGWNNYVEKIEENWKQKVKQEDTVVVAGDISWGMDLAHAKDDFAFIHSLPGRKILLKGNHDYWFSTKKKVEDFFAENGFYTLHLLFNNSYEYEDFSLCGTRGWINEPGEPANKKVLLREAGRMELSLQSAGGRKPIAFLHYPPIYAGNQCDDMIEVFHKYDVKRVFYGHLHGKSCGGAVQGERDGIDYRLVSGDYIQFNPVRVL</sequence>
<dbReference type="Proteomes" id="UP000003340">
    <property type="component" value="Unassembled WGS sequence"/>
</dbReference>
<dbReference type="PIRSF" id="PIRSF033094">
    <property type="entry name" value="Pesterase_CT488"/>
    <property type="match status" value="1"/>
</dbReference>
<accession>C0EJ49</accession>
<dbReference type="eggNOG" id="COG1768">
    <property type="taxonomic scope" value="Bacteria"/>
</dbReference>
<dbReference type="Pfam" id="PF00149">
    <property type="entry name" value="Metallophos"/>
    <property type="match status" value="1"/>
</dbReference>
<reference evidence="2 3" key="2">
    <citation type="submission" date="2009-02" db="EMBL/GenBank/DDBJ databases">
        <title>Draft genome sequence of Clostridium methylpentosum (DSM 5476).</title>
        <authorList>
            <person name="Sudarsanam P."/>
            <person name="Ley R."/>
            <person name="Guruge J."/>
            <person name="Turnbaugh P.J."/>
            <person name="Mahowald M."/>
            <person name="Liep D."/>
            <person name="Gordon J."/>
        </authorList>
    </citation>
    <scope>NUCLEOTIDE SEQUENCE [LARGE SCALE GENOMIC DNA]</scope>
    <source>
        <strain evidence="2 3">DSM 5476</strain>
    </source>
</reference>
<dbReference type="PANTHER" id="PTHR31302">
    <property type="entry name" value="TRANSMEMBRANE PROTEIN WITH METALLOPHOSPHOESTERASE DOMAIN-RELATED"/>
    <property type="match status" value="1"/>
</dbReference>
<feature type="domain" description="Calcineurin-like phosphoesterase" evidence="1">
    <location>
        <begin position="1"/>
        <end position="194"/>
    </location>
</feature>
<comment type="caution">
    <text evidence="2">The sequence shown here is derived from an EMBL/GenBank/DDBJ whole genome shotgun (WGS) entry which is preliminary data.</text>
</comment>
<protein>
    <submittedName>
        <fullName evidence="2">Ser/Thr phosphatase family protein</fullName>
    </submittedName>
</protein>